<dbReference type="InterPro" id="IPR029063">
    <property type="entry name" value="SAM-dependent_MTases_sf"/>
</dbReference>
<dbReference type="EC" id="2.1.1.266" evidence="1"/>
<dbReference type="GO" id="GO:0070475">
    <property type="term" value="P:rRNA base methylation"/>
    <property type="evidence" value="ECO:0007669"/>
    <property type="project" value="UniProtKB-UniRule"/>
</dbReference>
<name>A0A9X2I542_9GAMM</name>
<evidence type="ECO:0000313" key="2">
    <source>
        <dbReference type="EMBL" id="MCP8900803.1"/>
    </source>
</evidence>
<reference evidence="2" key="2">
    <citation type="submission" date="2023-01" db="EMBL/GenBank/DDBJ databases">
        <title>Gilvimarinus xylanilyticus HB14 isolated from Caulerpa lentillifera aquaculture base in Hainan, China.</title>
        <authorList>
            <person name="Zhang Y.-J."/>
        </authorList>
    </citation>
    <scope>NUCLEOTIDE SEQUENCE</scope>
    <source>
        <strain evidence="2">HB14</strain>
    </source>
</reference>
<sequence>MLSYRHSFHAGNHADVLKHCVWLYCLRYLQRKETGLRIIDTHSGAGLYSLTAKRHENREFCAGIGKIYNRDDLPAPLQSYVETVRAFNQTNLCFYPGSPLLTTRLLRPQDELWLHELHGRDFQLLCDNVATAKRTRVIQGDGFNGLKQLLPPPTRRALVLMDPSYEIKSDYQKVSDALCQAHRRLASGCYLLWYPVVERARINRLEQQLRDSGIGRIQIYELGVRADAEHSGMSASGMVTINAPYTLMEDMQDALPWLATQLGDKGPGHYRAETLSE</sequence>
<protein>
    <recommendedName>
        <fullName evidence="1">Ribosomal RNA large subunit methyltransferase J</fullName>
        <ecNumber evidence="1">2.1.1.266</ecNumber>
    </recommendedName>
    <alternativeName>
        <fullName evidence="1">23S rRNA (adenine(2030)-N6)-methyltransferase</fullName>
    </alternativeName>
    <alternativeName>
        <fullName evidence="1">23S rRNA m6A2030 methyltransferase</fullName>
    </alternativeName>
</protein>
<gene>
    <name evidence="1 2" type="primary">rlmJ</name>
    <name evidence="2" type="ORF">M6D89_15955</name>
</gene>
<reference evidence="2" key="1">
    <citation type="submission" date="2022-05" db="EMBL/GenBank/DDBJ databases">
        <authorList>
            <person name="Sun H.-N."/>
        </authorList>
    </citation>
    <scope>NUCLEOTIDE SEQUENCE</scope>
    <source>
        <strain evidence="2">HB14</strain>
    </source>
</reference>
<accession>A0A9X2I542</accession>
<dbReference type="GO" id="GO:0003723">
    <property type="term" value="F:RNA binding"/>
    <property type="evidence" value="ECO:0007669"/>
    <property type="project" value="UniProtKB-UniRule"/>
</dbReference>
<feature type="binding site" evidence="1">
    <location>
        <begin position="141"/>
        <end position="142"/>
    </location>
    <ligand>
        <name>S-adenosyl-L-methionine</name>
        <dbReference type="ChEBI" id="CHEBI:59789"/>
    </ligand>
</feature>
<dbReference type="Proteomes" id="UP001139319">
    <property type="component" value="Unassembled WGS sequence"/>
</dbReference>
<keyword evidence="3" id="KW-1185">Reference proteome</keyword>
<keyword evidence="1" id="KW-0694">RNA-binding</keyword>
<dbReference type="AlphaFoldDB" id="A0A9X2I542"/>
<dbReference type="SUPFAM" id="SSF53335">
    <property type="entry name" value="S-adenosyl-L-methionine-dependent methyltransferases"/>
    <property type="match status" value="1"/>
</dbReference>
<dbReference type="EMBL" id="JAMFTH010000007">
    <property type="protein sequence ID" value="MCP8900803.1"/>
    <property type="molecule type" value="Genomic_DNA"/>
</dbReference>
<feature type="site" description="Interaction with substrate rRNA" evidence="1">
    <location>
        <position position="4"/>
    </location>
</feature>
<organism evidence="2 3">
    <name type="scientific">Gilvimarinus xylanilyticus</name>
    <dbReference type="NCBI Taxonomy" id="2944139"/>
    <lineage>
        <taxon>Bacteria</taxon>
        <taxon>Pseudomonadati</taxon>
        <taxon>Pseudomonadota</taxon>
        <taxon>Gammaproteobacteria</taxon>
        <taxon>Cellvibrionales</taxon>
        <taxon>Cellvibrionaceae</taxon>
        <taxon>Gilvimarinus</taxon>
    </lineage>
</organism>
<comment type="similarity">
    <text evidence="1">Belongs to the RlmJ family.</text>
</comment>
<evidence type="ECO:0000313" key="3">
    <source>
        <dbReference type="Proteomes" id="UP001139319"/>
    </source>
</evidence>
<feature type="binding site" evidence="1">
    <location>
        <position position="116"/>
    </location>
    <ligand>
        <name>S-adenosyl-L-methionine</name>
        <dbReference type="ChEBI" id="CHEBI:59789"/>
    </ligand>
</feature>
<dbReference type="GO" id="GO:0036307">
    <property type="term" value="F:23S rRNA (adenine(2030)-N(6))-methyltransferase activity"/>
    <property type="evidence" value="ECO:0007669"/>
    <property type="project" value="UniProtKB-UniRule"/>
</dbReference>
<comment type="catalytic activity">
    <reaction evidence="1">
        <text>adenosine(2030) in 23S rRNA + S-adenosyl-L-methionine = N(6)-methyladenosine(2030) in 23S rRNA + S-adenosyl-L-homocysteine + H(+)</text>
        <dbReference type="Rhea" id="RHEA:43736"/>
        <dbReference type="Rhea" id="RHEA-COMP:10668"/>
        <dbReference type="Rhea" id="RHEA-COMP:10669"/>
        <dbReference type="ChEBI" id="CHEBI:15378"/>
        <dbReference type="ChEBI" id="CHEBI:57856"/>
        <dbReference type="ChEBI" id="CHEBI:59789"/>
        <dbReference type="ChEBI" id="CHEBI:74411"/>
        <dbReference type="ChEBI" id="CHEBI:74449"/>
        <dbReference type="EC" id="2.1.1.266"/>
    </reaction>
</comment>
<keyword evidence="1" id="KW-0698">rRNA processing</keyword>
<dbReference type="PANTHER" id="PTHR37426">
    <property type="entry name" value="RIBOSOMAL RNA LARGE SUBUNIT METHYLTRANSFERASE J"/>
    <property type="match status" value="1"/>
</dbReference>
<keyword evidence="1" id="KW-0808">Transferase</keyword>
<dbReference type="Gene3D" id="3.40.50.150">
    <property type="entry name" value="Vaccinia Virus protein VP39"/>
    <property type="match status" value="1"/>
</dbReference>
<keyword evidence="1" id="KW-0949">S-adenosyl-L-methionine</keyword>
<dbReference type="InterPro" id="IPR007473">
    <property type="entry name" value="RlmJ"/>
</dbReference>
<comment type="subunit">
    <text evidence="1">Monomer.</text>
</comment>
<feature type="binding site" evidence="1">
    <location>
        <position position="98"/>
    </location>
    <ligand>
        <name>S-adenosyl-L-methionine</name>
        <dbReference type="ChEBI" id="CHEBI:59789"/>
    </ligand>
</feature>
<dbReference type="GO" id="GO:0005829">
    <property type="term" value="C:cytosol"/>
    <property type="evidence" value="ECO:0007669"/>
    <property type="project" value="TreeGrafter"/>
</dbReference>
<evidence type="ECO:0000256" key="1">
    <source>
        <dbReference type="HAMAP-Rule" id="MF_00934"/>
    </source>
</evidence>
<feature type="binding site" evidence="1">
    <location>
        <position position="162"/>
    </location>
    <ligand>
        <name>S-adenosyl-L-methionine</name>
        <dbReference type="ChEBI" id="CHEBI:59789"/>
    </ligand>
</feature>
<comment type="caution">
    <text evidence="2">The sequence shown here is derived from an EMBL/GenBank/DDBJ whole genome shotgun (WGS) entry which is preliminary data.</text>
</comment>
<keyword evidence="1" id="KW-0489">Methyltransferase</keyword>
<feature type="binding site" evidence="1">
    <location>
        <position position="19"/>
    </location>
    <ligand>
        <name>S-adenosyl-L-methionine</name>
        <dbReference type="ChEBI" id="CHEBI:59789"/>
    </ligand>
</feature>
<comment type="function">
    <text evidence="1">Specifically methylates the adenine in position 2030 of 23S rRNA.</text>
</comment>
<feature type="binding site" evidence="1">
    <location>
        <position position="42"/>
    </location>
    <ligand>
        <name>S-adenosyl-L-methionine</name>
        <dbReference type="ChEBI" id="CHEBI:59789"/>
    </ligand>
</feature>
<dbReference type="PANTHER" id="PTHR37426:SF1">
    <property type="entry name" value="RIBOSOMAL RNA LARGE SUBUNIT METHYLTRANSFERASE J"/>
    <property type="match status" value="1"/>
</dbReference>
<proteinExistence type="inferred from homology"/>
<dbReference type="RefSeq" id="WP_253969097.1">
    <property type="nucleotide sequence ID" value="NZ_JAMFTH010000007.1"/>
</dbReference>
<dbReference type="Pfam" id="PF04378">
    <property type="entry name" value="RsmJ"/>
    <property type="match status" value="1"/>
</dbReference>
<feature type="active site" description="Proton acceptor" evidence="1">
    <location>
        <position position="162"/>
    </location>
</feature>
<dbReference type="HAMAP" id="MF_00934">
    <property type="entry name" value="23SrRNA_methyltr_J"/>
    <property type="match status" value="1"/>
</dbReference>